<dbReference type="SMART" id="SM00448">
    <property type="entry name" value="REC"/>
    <property type="match status" value="1"/>
</dbReference>
<dbReference type="InterPro" id="IPR018062">
    <property type="entry name" value="HTH_AraC-typ_CS"/>
</dbReference>
<dbReference type="PROSITE" id="PS00041">
    <property type="entry name" value="HTH_ARAC_FAMILY_1"/>
    <property type="match status" value="1"/>
</dbReference>
<evidence type="ECO:0000256" key="1">
    <source>
        <dbReference type="ARBA" id="ARBA00023015"/>
    </source>
</evidence>
<dbReference type="Pfam" id="PF00072">
    <property type="entry name" value="Response_reg"/>
    <property type="match status" value="1"/>
</dbReference>
<dbReference type="CDD" id="cd17536">
    <property type="entry name" value="REC_YesN-like"/>
    <property type="match status" value="1"/>
</dbReference>
<dbReference type="Proteomes" id="UP000198778">
    <property type="component" value="Unassembled WGS sequence"/>
</dbReference>
<dbReference type="SMART" id="SM00342">
    <property type="entry name" value="HTH_ARAC"/>
    <property type="match status" value="1"/>
</dbReference>
<dbReference type="SUPFAM" id="SSF46689">
    <property type="entry name" value="Homeodomain-like"/>
    <property type="match status" value="2"/>
</dbReference>
<dbReference type="GO" id="GO:0003700">
    <property type="term" value="F:DNA-binding transcription factor activity"/>
    <property type="evidence" value="ECO:0007669"/>
    <property type="project" value="InterPro"/>
</dbReference>
<evidence type="ECO:0000313" key="7">
    <source>
        <dbReference type="EMBL" id="SDO12300.1"/>
    </source>
</evidence>
<dbReference type="InterPro" id="IPR009057">
    <property type="entry name" value="Homeodomain-like_sf"/>
</dbReference>
<dbReference type="Gene3D" id="1.10.10.60">
    <property type="entry name" value="Homeodomain-like"/>
    <property type="match status" value="2"/>
</dbReference>
<dbReference type="PROSITE" id="PS50110">
    <property type="entry name" value="RESPONSE_REGULATORY"/>
    <property type="match status" value="1"/>
</dbReference>
<keyword evidence="1" id="KW-0805">Transcription regulation</keyword>
<keyword evidence="3" id="KW-0804">Transcription</keyword>
<evidence type="ECO:0000256" key="4">
    <source>
        <dbReference type="PROSITE-ProRule" id="PRU00169"/>
    </source>
</evidence>
<dbReference type="PRINTS" id="PR00032">
    <property type="entry name" value="HTHARAC"/>
</dbReference>
<evidence type="ECO:0000259" key="5">
    <source>
        <dbReference type="PROSITE" id="PS01124"/>
    </source>
</evidence>
<organism evidence="7 8">
    <name type="scientific">Alkalicoccus daliensis</name>
    <dbReference type="NCBI Taxonomy" id="745820"/>
    <lineage>
        <taxon>Bacteria</taxon>
        <taxon>Bacillati</taxon>
        <taxon>Bacillota</taxon>
        <taxon>Bacilli</taxon>
        <taxon>Bacillales</taxon>
        <taxon>Bacillaceae</taxon>
        <taxon>Alkalicoccus</taxon>
    </lineage>
</organism>
<evidence type="ECO:0000256" key="3">
    <source>
        <dbReference type="ARBA" id="ARBA00023163"/>
    </source>
</evidence>
<keyword evidence="8" id="KW-1185">Reference proteome</keyword>
<dbReference type="OrthoDB" id="9794370at2"/>
<dbReference type="RefSeq" id="WP_139148952.1">
    <property type="nucleotide sequence ID" value="NZ_FNIL01000007.1"/>
</dbReference>
<accession>A0A1H0GZK7</accession>
<dbReference type="Gene3D" id="3.40.50.2300">
    <property type="match status" value="1"/>
</dbReference>
<protein>
    <submittedName>
        <fullName evidence="7">Two-component system, response regulator YesN</fullName>
    </submittedName>
</protein>
<dbReference type="Pfam" id="PF12833">
    <property type="entry name" value="HTH_18"/>
    <property type="match status" value="1"/>
</dbReference>
<name>A0A1H0GZK7_9BACI</name>
<dbReference type="InterPro" id="IPR011006">
    <property type="entry name" value="CheY-like_superfamily"/>
</dbReference>
<keyword evidence="2" id="KW-0238">DNA-binding</keyword>
<evidence type="ECO:0000256" key="2">
    <source>
        <dbReference type="ARBA" id="ARBA00023125"/>
    </source>
</evidence>
<sequence length="525" mass="60848">MRHKILIVEDEVLERKALKKMIESNFSNTEVIGEASSSRQAIELVELFHPDIITMDIRLPGMDGIQTIEEIQKNYPHISFIILSAFDTFSYAKKAITLGVHDYLLKPYDEEELCTALQQVLQHREKSALQRMEHLSMKDQMEQMKLLAETELVTNLLENRISDLTSDMLQDILEIQFHEAVALRINFHQQTPFNSFTAREVHQLLKQELYHYPYCLLGPLQGGQLPVIIFRTGGEENSLKSMVQEIWKHLIPVLDKRNFTASCGAGDKVNTPELLVNSFQEAVQASLKASRPMQLVFYQQTDMLEEAKVDYRLENLIIQAVRSGNLQEASSQLSDFLTQLLPHPKLSSEDKREQIYDLFLLCSRTADPPLKWNKKVIKSCEVSLESMDVILQTFDELCRQRLDQLEDIHHNVIKATLQYLEENYQNDITLESAARQAHLTPSYLSKIVKERTGVTFIDHLTRLRISKAKELLKTTNASLKEICFSIGYHDPNYFSKVFRKYENISPREYRQQYFKDFSQDISLPK</sequence>
<evidence type="ECO:0000259" key="6">
    <source>
        <dbReference type="PROSITE" id="PS50110"/>
    </source>
</evidence>
<feature type="domain" description="HTH araC/xylS-type" evidence="5">
    <location>
        <begin position="414"/>
        <end position="512"/>
    </location>
</feature>
<dbReference type="PANTHER" id="PTHR43280:SF10">
    <property type="entry name" value="REGULATORY PROTEIN POCR"/>
    <property type="match status" value="1"/>
</dbReference>
<dbReference type="InterPro" id="IPR020449">
    <property type="entry name" value="Tscrpt_reg_AraC-type_HTH"/>
</dbReference>
<dbReference type="EMBL" id="FNIL01000007">
    <property type="protein sequence ID" value="SDO12300.1"/>
    <property type="molecule type" value="Genomic_DNA"/>
</dbReference>
<dbReference type="STRING" id="745820.SAMN04488053_107109"/>
<dbReference type="GO" id="GO:0043565">
    <property type="term" value="F:sequence-specific DNA binding"/>
    <property type="evidence" value="ECO:0007669"/>
    <property type="project" value="InterPro"/>
</dbReference>
<proteinExistence type="predicted"/>
<dbReference type="PANTHER" id="PTHR43280">
    <property type="entry name" value="ARAC-FAMILY TRANSCRIPTIONAL REGULATOR"/>
    <property type="match status" value="1"/>
</dbReference>
<dbReference type="InterPro" id="IPR018060">
    <property type="entry name" value="HTH_AraC"/>
</dbReference>
<dbReference type="GO" id="GO:0000160">
    <property type="term" value="P:phosphorelay signal transduction system"/>
    <property type="evidence" value="ECO:0007669"/>
    <property type="project" value="InterPro"/>
</dbReference>
<feature type="domain" description="Response regulatory" evidence="6">
    <location>
        <begin position="4"/>
        <end position="121"/>
    </location>
</feature>
<evidence type="ECO:0000313" key="8">
    <source>
        <dbReference type="Proteomes" id="UP000198778"/>
    </source>
</evidence>
<dbReference type="PROSITE" id="PS01124">
    <property type="entry name" value="HTH_ARAC_FAMILY_2"/>
    <property type="match status" value="1"/>
</dbReference>
<dbReference type="SUPFAM" id="SSF52172">
    <property type="entry name" value="CheY-like"/>
    <property type="match status" value="1"/>
</dbReference>
<dbReference type="AlphaFoldDB" id="A0A1H0GZK7"/>
<gene>
    <name evidence="7" type="ORF">SAMN04488053_107109</name>
</gene>
<feature type="modified residue" description="4-aspartylphosphate" evidence="4">
    <location>
        <position position="56"/>
    </location>
</feature>
<reference evidence="8" key="1">
    <citation type="submission" date="2016-10" db="EMBL/GenBank/DDBJ databases">
        <authorList>
            <person name="Varghese N."/>
            <person name="Submissions S."/>
        </authorList>
    </citation>
    <scope>NUCLEOTIDE SEQUENCE [LARGE SCALE GENOMIC DNA]</scope>
    <source>
        <strain evidence="8">CGMCC 1.10369</strain>
    </source>
</reference>
<keyword evidence="4" id="KW-0597">Phosphoprotein</keyword>
<dbReference type="InterPro" id="IPR001789">
    <property type="entry name" value="Sig_transdc_resp-reg_receiver"/>
</dbReference>